<evidence type="ECO:0000256" key="1">
    <source>
        <dbReference type="SAM" id="MobiDB-lite"/>
    </source>
</evidence>
<dbReference type="EMBL" id="CWOW01000023">
    <property type="protein sequence ID" value="CSB08612.1"/>
    <property type="molecule type" value="Genomic_DNA"/>
</dbReference>
<protein>
    <submittedName>
        <fullName evidence="3">Uncharacterized protein</fullName>
    </submittedName>
</protein>
<evidence type="ECO:0000313" key="5">
    <source>
        <dbReference type="Proteomes" id="UP000044806"/>
    </source>
</evidence>
<evidence type="ECO:0000313" key="4">
    <source>
        <dbReference type="Proteomes" id="UP000041770"/>
    </source>
</evidence>
<feature type="region of interest" description="Disordered" evidence="1">
    <location>
        <begin position="1"/>
        <end position="25"/>
    </location>
</feature>
<organism evidence="3 4">
    <name type="scientific">Vibrio cholerae</name>
    <dbReference type="NCBI Taxonomy" id="666"/>
    <lineage>
        <taxon>Bacteria</taxon>
        <taxon>Pseudomonadati</taxon>
        <taxon>Pseudomonadota</taxon>
        <taxon>Gammaproteobacteria</taxon>
        <taxon>Vibrionales</taxon>
        <taxon>Vibrionaceae</taxon>
        <taxon>Vibrio</taxon>
    </lineage>
</organism>
<name>A0A655Z410_VIBCL</name>
<accession>A0A655Z410</accession>
<gene>
    <name evidence="2" type="ORF">ERS013165_03321</name>
    <name evidence="3" type="ORF">ERS013200_01693</name>
</gene>
<feature type="compositionally biased region" description="Polar residues" evidence="1">
    <location>
        <begin position="1"/>
        <end position="16"/>
    </location>
</feature>
<proteinExistence type="predicted"/>
<evidence type="ECO:0000313" key="3">
    <source>
        <dbReference type="EMBL" id="CSC56639.1"/>
    </source>
</evidence>
<dbReference type="Proteomes" id="UP000044806">
    <property type="component" value="Unassembled WGS sequence"/>
</dbReference>
<dbReference type="Proteomes" id="UP000041770">
    <property type="component" value="Unassembled WGS sequence"/>
</dbReference>
<dbReference type="AlphaFoldDB" id="A0A655Z410"/>
<dbReference type="EMBL" id="CWQY01000009">
    <property type="protein sequence ID" value="CSC56639.1"/>
    <property type="molecule type" value="Genomic_DNA"/>
</dbReference>
<reference evidence="4 5" key="1">
    <citation type="submission" date="2015-07" db="EMBL/GenBank/DDBJ databases">
        <authorList>
            <consortium name="Pathogen Informatics"/>
        </authorList>
    </citation>
    <scope>NUCLEOTIDE SEQUENCE [LARGE SCALE GENOMIC DNA]</scope>
    <source>
        <strain evidence="3 4">A316</strain>
        <strain evidence="2 5">A51</strain>
    </source>
</reference>
<sequence>MSLAISSANKLTTNSNKKIHNDQKPRRLALNRAQRASVNGFGTRLLAFVIPINEPQNQCVGQPTCKSNLK</sequence>
<evidence type="ECO:0000313" key="2">
    <source>
        <dbReference type="EMBL" id="CSB08612.1"/>
    </source>
</evidence>